<dbReference type="OrthoDB" id="5530243at2759"/>
<dbReference type="GO" id="GO:0034965">
    <property type="term" value="P:intronic box C/D snoRNA processing"/>
    <property type="evidence" value="ECO:0007669"/>
    <property type="project" value="TreeGrafter"/>
</dbReference>
<dbReference type="PANTHER" id="PTHR28173">
    <property type="entry name" value="RIBONUCLEASES P/MRP PROTEIN SUBUNIT POP8"/>
    <property type="match status" value="1"/>
</dbReference>
<dbReference type="GO" id="GO:0000172">
    <property type="term" value="C:ribonuclease MRP complex"/>
    <property type="evidence" value="ECO:0007669"/>
    <property type="project" value="InterPro"/>
</dbReference>
<organism evidence="2 3">
    <name type="scientific">Trichomonascus ciferrii</name>
    <dbReference type="NCBI Taxonomy" id="44093"/>
    <lineage>
        <taxon>Eukaryota</taxon>
        <taxon>Fungi</taxon>
        <taxon>Dikarya</taxon>
        <taxon>Ascomycota</taxon>
        <taxon>Saccharomycotina</taxon>
        <taxon>Dipodascomycetes</taxon>
        <taxon>Dipodascales</taxon>
        <taxon>Trichomonascaceae</taxon>
        <taxon>Trichomonascus</taxon>
        <taxon>Trichomonascus ciferrii complex</taxon>
    </lineage>
</organism>
<dbReference type="AlphaFoldDB" id="A0A642UEU7"/>
<dbReference type="PANTHER" id="PTHR28173:SF1">
    <property type="entry name" value="RIBONUCLEASES P_MRP PROTEIN SUBUNIT POP8"/>
    <property type="match status" value="1"/>
</dbReference>
<dbReference type="VEuPathDB" id="FungiDB:TRICI_006651"/>
<dbReference type="Pfam" id="PF20976">
    <property type="entry name" value="Pop8"/>
    <property type="match status" value="1"/>
</dbReference>
<accession>A0A642UEU7</accession>
<evidence type="ECO:0000259" key="1">
    <source>
        <dbReference type="Pfam" id="PF20976"/>
    </source>
</evidence>
<dbReference type="InterPro" id="IPR020347">
    <property type="entry name" value="Pop8"/>
</dbReference>
<feature type="domain" description="Ribonucleases P/MRP subunit Pop8-like" evidence="1">
    <location>
        <begin position="11"/>
        <end position="79"/>
    </location>
</feature>
<dbReference type="GO" id="GO:0004526">
    <property type="term" value="F:ribonuclease P activity"/>
    <property type="evidence" value="ECO:0007669"/>
    <property type="project" value="TreeGrafter"/>
</dbReference>
<gene>
    <name evidence="2" type="ORF">TRICI_006651</name>
</gene>
<dbReference type="GO" id="GO:0000171">
    <property type="term" value="F:ribonuclease MRP activity"/>
    <property type="evidence" value="ECO:0007669"/>
    <property type="project" value="TreeGrafter"/>
</dbReference>
<dbReference type="Proteomes" id="UP000761534">
    <property type="component" value="Unassembled WGS sequence"/>
</dbReference>
<evidence type="ECO:0000313" key="2">
    <source>
        <dbReference type="EMBL" id="KAA8897817.1"/>
    </source>
</evidence>
<sequence>MAEGNTDYGLLCRLHDSPQKLEMDMITWRMVINKAMGKFLGIAGQGIPVDILKIFNSDAQCWIRIPEPDLTSVWTALSGASCSVNITAATQTVGIRVIRASRHLMGVLGPQRGEEFM</sequence>
<keyword evidence="3" id="KW-1185">Reference proteome</keyword>
<protein>
    <recommendedName>
        <fullName evidence="1">Ribonucleases P/MRP subunit Pop8-like domain-containing protein</fullName>
    </recommendedName>
</protein>
<dbReference type="EMBL" id="SWFS01000554">
    <property type="protein sequence ID" value="KAA8897817.1"/>
    <property type="molecule type" value="Genomic_DNA"/>
</dbReference>
<dbReference type="InterPro" id="IPR049128">
    <property type="entry name" value="Pop8-like_dom"/>
</dbReference>
<comment type="caution">
    <text evidence="2">The sequence shown here is derived from an EMBL/GenBank/DDBJ whole genome shotgun (WGS) entry which is preliminary data.</text>
</comment>
<name>A0A642UEU7_9ASCO</name>
<dbReference type="GO" id="GO:0000294">
    <property type="term" value="P:nuclear-transcribed mRNA catabolic process, RNase MRP-dependent"/>
    <property type="evidence" value="ECO:0007669"/>
    <property type="project" value="TreeGrafter"/>
</dbReference>
<reference evidence="2" key="1">
    <citation type="journal article" date="2019" name="G3 (Bethesda)">
        <title>Genome Assemblies of Two Rare Opportunistic Yeast Pathogens: Diutina rugosa (syn. Candida rugosa) and Trichomonascus ciferrii (syn. Candida ciferrii).</title>
        <authorList>
            <person name="Mixao V."/>
            <person name="Saus E."/>
            <person name="Hansen A.P."/>
            <person name="Lass-Florl C."/>
            <person name="Gabaldon T."/>
        </authorList>
    </citation>
    <scope>NUCLEOTIDE SEQUENCE</scope>
    <source>
        <strain evidence="2">CBS 4856</strain>
    </source>
</reference>
<proteinExistence type="predicted"/>
<dbReference type="GO" id="GO:0005655">
    <property type="term" value="C:nucleolar ribonuclease P complex"/>
    <property type="evidence" value="ECO:0007669"/>
    <property type="project" value="InterPro"/>
</dbReference>
<dbReference type="GO" id="GO:0008033">
    <property type="term" value="P:tRNA processing"/>
    <property type="evidence" value="ECO:0007669"/>
    <property type="project" value="InterPro"/>
</dbReference>
<evidence type="ECO:0000313" key="3">
    <source>
        <dbReference type="Proteomes" id="UP000761534"/>
    </source>
</evidence>